<accession>A0ABP7M308</accession>
<dbReference type="SUPFAM" id="SSF53448">
    <property type="entry name" value="Nucleotide-diphospho-sugar transferases"/>
    <property type="match status" value="1"/>
</dbReference>
<dbReference type="Proteomes" id="UP001501565">
    <property type="component" value="Unassembled WGS sequence"/>
</dbReference>
<feature type="domain" description="CBS" evidence="2">
    <location>
        <begin position="1"/>
        <end position="52"/>
    </location>
</feature>
<feature type="domain" description="CBS" evidence="2">
    <location>
        <begin position="58"/>
        <end position="114"/>
    </location>
</feature>
<evidence type="ECO:0000256" key="1">
    <source>
        <dbReference type="PROSITE-ProRule" id="PRU00703"/>
    </source>
</evidence>
<name>A0ABP7M308_9GAMM</name>
<dbReference type="PROSITE" id="PS51371">
    <property type="entry name" value="CBS"/>
    <property type="match status" value="2"/>
</dbReference>
<dbReference type="InterPro" id="IPR000644">
    <property type="entry name" value="CBS_dom"/>
</dbReference>
<proteinExistence type="predicted"/>
<evidence type="ECO:0000259" key="2">
    <source>
        <dbReference type="PROSITE" id="PS51371"/>
    </source>
</evidence>
<dbReference type="InterPro" id="IPR050486">
    <property type="entry name" value="Mannose-1P_guanyltransferase"/>
</dbReference>
<dbReference type="Pfam" id="PF00483">
    <property type="entry name" value="NTP_transferase"/>
    <property type="match status" value="1"/>
</dbReference>
<comment type="caution">
    <text evidence="3">The sequence shown here is derived from an EMBL/GenBank/DDBJ whole genome shotgun (WGS) entry which is preliminary data.</text>
</comment>
<gene>
    <name evidence="3" type="ORF">GCM10022277_01640</name>
</gene>
<organism evidence="3 4">
    <name type="scientific">Litoribacillus peritrichatus</name>
    <dbReference type="NCBI Taxonomy" id="718191"/>
    <lineage>
        <taxon>Bacteria</taxon>
        <taxon>Pseudomonadati</taxon>
        <taxon>Pseudomonadota</taxon>
        <taxon>Gammaproteobacteria</taxon>
        <taxon>Oceanospirillales</taxon>
        <taxon>Oceanospirillaceae</taxon>
        <taxon>Litoribacillus</taxon>
    </lineage>
</organism>
<dbReference type="Gene3D" id="3.90.550.10">
    <property type="entry name" value="Spore Coat Polysaccharide Biosynthesis Protein SpsA, Chain A"/>
    <property type="match status" value="1"/>
</dbReference>
<evidence type="ECO:0000313" key="3">
    <source>
        <dbReference type="EMBL" id="GAA3910696.1"/>
    </source>
</evidence>
<protein>
    <submittedName>
        <fullName evidence="3">Nucleotidyltransferase family protein</fullName>
    </submittedName>
</protein>
<dbReference type="SUPFAM" id="SSF54631">
    <property type="entry name" value="CBS-domain pair"/>
    <property type="match status" value="1"/>
</dbReference>
<reference evidence="4" key="1">
    <citation type="journal article" date="2019" name="Int. J. Syst. Evol. Microbiol.">
        <title>The Global Catalogue of Microorganisms (GCM) 10K type strain sequencing project: providing services to taxonomists for standard genome sequencing and annotation.</title>
        <authorList>
            <consortium name="The Broad Institute Genomics Platform"/>
            <consortium name="The Broad Institute Genome Sequencing Center for Infectious Disease"/>
            <person name="Wu L."/>
            <person name="Ma J."/>
        </authorList>
    </citation>
    <scope>NUCLEOTIDE SEQUENCE [LARGE SCALE GENOMIC DNA]</scope>
    <source>
        <strain evidence="4">JCM 17551</strain>
    </source>
</reference>
<keyword evidence="4" id="KW-1185">Reference proteome</keyword>
<dbReference type="InterPro" id="IPR046342">
    <property type="entry name" value="CBS_dom_sf"/>
</dbReference>
<keyword evidence="1" id="KW-0129">CBS domain</keyword>
<dbReference type="Gene3D" id="3.10.580.10">
    <property type="entry name" value="CBS-domain"/>
    <property type="match status" value="1"/>
</dbReference>
<dbReference type="EMBL" id="BAABBN010000003">
    <property type="protein sequence ID" value="GAA3910696.1"/>
    <property type="molecule type" value="Genomic_DNA"/>
</dbReference>
<sequence>MRPSDSIKAALEVLGNQALRIVVVVDSYDRLLGVVTDGDIRRGLLSGVGLDESIVQVMVKTPISADITASNEDLVKLMNDNDILSIPLLDNGKVVGVETLHNTLNTKESIDSPVFIMAGGFGTRLRPLTNECPKPMLELADDYPMLRVLIEQFKQQGFWKFFISTHFLPEKIHSYFGNGEKFGVEITYLHEDQPLGTGGALSLLPESAYEESPIILINGDILTQLDFSKLLSFHNRSGAEATMCVREFDYQIPYGVVSSNEGKLNGFKEKPVETYTVNAGIYVLSKKILTKVSSSTKIDLPSLLEQTVENHGEVRVYPFYDYWLDIGRMEDFKRARRDFTLLKR</sequence>
<dbReference type="InterPro" id="IPR005835">
    <property type="entry name" value="NTP_transferase_dom"/>
</dbReference>
<evidence type="ECO:0000313" key="4">
    <source>
        <dbReference type="Proteomes" id="UP001501565"/>
    </source>
</evidence>
<dbReference type="CDD" id="cd06426">
    <property type="entry name" value="NTP_transferase_like_2"/>
    <property type="match status" value="1"/>
</dbReference>
<dbReference type="InterPro" id="IPR029044">
    <property type="entry name" value="Nucleotide-diphossugar_trans"/>
</dbReference>
<dbReference type="PANTHER" id="PTHR22572">
    <property type="entry name" value="SUGAR-1-PHOSPHATE GUANYL TRANSFERASE"/>
    <property type="match status" value="1"/>
</dbReference>
<dbReference type="CDD" id="cd04607">
    <property type="entry name" value="CBS_pair_NTP_transferase_assoc"/>
    <property type="match status" value="1"/>
</dbReference>
<dbReference type="Pfam" id="PF00571">
    <property type="entry name" value="CBS"/>
    <property type="match status" value="2"/>
</dbReference>